<dbReference type="PANTHER" id="PTHR45950">
    <property type="entry name" value="HOMEOBOX-LEUCINE ZIPPER PROTEIN ATHB-14"/>
    <property type="match status" value="1"/>
</dbReference>
<dbReference type="GO" id="GO:0003700">
    <property type="term" value="F:DNA-binding transcription factor activity"/>
    <property type="evidence" value="ECO:0007669"/>
    <property type="project" value="InterPro"/>
</dbReference>
<dbReference type="EMBL" id="AMZH03000491">
    <property type="protein sequence ID" value="RRT83450.1"/>
    <property type="molecule type" value="Genomic_DNA"/>
</dbReference>
<accession>A0A427B4Q2</accession>
<comment type="caution">
    <text evidence="1">The sequence shown here is derived from an EMBL/GenBank/DDBJ whole genome shotgun (WGS) entry which is preliminary data.</text>
</comment>
<dbReference type="InterPro" id="IPR044830">
    <property type="entry name" value="HD-Zip_III"/>
</dbReference>
<evidence type="ECO:0000313" key="2">
    <source>
        <dbReference type="Proteomes" id="UP000287651"/>
    </source>
</evidence>
<sequence>MQNGLSSTRTLDLASSLGVGSTVNRSAGDASTDDYNLRSVLTIAFQFPYEVHLQDSIAAMARQYVRSIVSAIQRVSMAITRSRPGHTIGQKLVPSSPEAVTLARWICQSYKYVKAVFA</sequence>
<proteinExistence type="predicted"/>
<dbReference type="AlphaFoldDB" id="A0A427B4Q2"/>
<evidence type="ECO:0000313" key="1">
    <source>
        <dbReference type="EMBL" id="RRT83450.1"/>
    </source>
</evidence>
<dbReference type="Proteomes" id="UP000287651">
    <property type="component" value="Unassembled WGS sequence"/>
</dbReference>
<protein>
    <submittedName>
        <fullName evidence="1">Uncharacterized protein</fullName>
    </submittedName>
</protein>
<reference evidence="1 2" key="1">
    <citation type="journal article" date="2014" name="Agronomy (Basel)">
        <title>A Draft Genome Sequence for Ensete ventricosum, the Drought-Tolerant Tree Against Hunger.</title>
        <authorList>
            <person name="Harrison J."/>
            <person name="Moore K.A."/>
            <person name="Paszkiewicz K."/>
            <person name="Jones T."/>
            <person name="Grant M."/>
            <person name="Ambacheew D."/>
            <person name="Muzemil S."/>
            <person name="Studholme D.J."/>
        </authorList>
    </citation>
    <scope>NUCLEOTIDE SEQUENCE [LARGE SCALE GENOMIC DNA]</scope>
</reference>
<organism evidence="1 2">
    <name type="scientific">Ensete ventricosum</name>
    <name type="common">Abyssinian banana</name>
    <name type="synonym">Musa ensete</name>
    <dbReference type="NCBI Taxonomy" id="4639"/>
    <lineage>
        <taxon>Eukaryota</taxon>
        <taxon>Viridiplantae</taxon>
        <taxon>Streptophyta</taxon>
        <taxon>Embryophyta</taxon>
        <taxon>Tracheophyta</taxon>
        <taxon>Spermatophyta</taxon>
        <taxon>Magnoliopsida</taxon>
        <taxon>Liliopsida</taxon>
        <taxon>Zingiberales</taxon>
        <taxon>Musaceae</taxon>
        <taxon>Ensete</taxon>
    </lineage>
</organism>
<gene>
    <name evidence="1" type="ORF">B296_00007728</name>
</gene>
<dbReference type="PANTHER" id="PTHR45950:SF10">
    <property type="entry name" value="HOMEOBOX-LEUCINE ZIPPER PROTEIN REVOLUTA"/>
    <property type="match status" value="1"/>
</dbReference>
<name>A0A427B4Q2_ENSVE</name>